<organism evidence="8 9">
    <name type="scientific">Labrys monachus</name>
    <dbReference type="NCBI Taxonomy" id="217067"/>
    <lineage>
        <taxon>Bacteria</taxon>
        <taxon>Pseudomonadati</taxon>
        <taxon>Pseudomonadota</taxon>
        <taxon>Alphaproteobacteria</taxon>
        <taxon>Hyphomicrobiales</taxon>
        <taxon>Xanthobacteraceae</taxon>
        <taxon>Labrys</taxon>
    </lineage>
</organism>
<evidence type="ECO:0000256" key="6">
    <source>
        <dbReference type="SAM" id="Phobius"/>
    </source>
</evidence>
<keyword evidence="5 6" id="KW-0472">Membrane</keyword>
<evidence type="ECO:0000256" key="2">
    <source>
        <dbReference type="ARBA" id="ARBA00022475"/>
    </source>
</evidence>
<keyword evidence="9" id="KW-1185">Reference proteome</keyword>
<dbReference type="SUPFAM" id="SSF103473">
    <property type="entry name" value="MFS general substrate transporter"/>
    <property type="match status" value="1"/>
</dbReference>
<evidence type="ECO:0000256" key="3">
    <source>
        <dbReference type="ARBA" id="ARBA00022692"/>
    </source>
</evidence>
<keyword evidence="4 6" id="KW-1133">Transmembrane helix</keyword>
<evidence type="ECO:0000259" key="7">
    <source>
        <dbReference type="PROSITE" id="PS50850"/>
    </source>
</evidence>
<comment type="caution">
    <text evidence="8">The sequence shown here is derived from an EMBL/GenBank/DDBJ whole genome shotgun (WGS) entry which is preliminary data.</text>
</comment>
<dbReference type="RefSeq" id="WP_307428998.1">
    <property type="nucleotide sequence ID" value="NZ_JAUSVK010000001.1"/>
</dbReference>
<comment type="subcellular location">
    <subcellularLocation>
        <location evidence="1">Cell membrane</location>
        <topology evidence="1">Multi-pass membrane protein</topology>
    </subcellularLocation>
</comment>
<feature type="transmembrane region" description="Helical" evidence="6">
    <location>
        <begin position="89"/>
        <end position="106"/>
    </location>
</feature>
<protein>
    <submittedName>
        <fullName evidence="8">MFS family arabinose efflux permease</fullName>
    </submittedName>
</protein>
<feature type="transmembrane region" description="Helical" evidence="6">
    <location>
        <begin position="261"/>
        <end position="283"/>
    </location>
</feature>
<dbReference type="PANTHER" id="PTHR43124:SF3">
    <property type="entry name" value="CHLORAMPHENICOL EFFLUX PUMP RV0191"/>
    <property type="match status" value="1"/>
</dbReference>
<feature type="transmembrane region" description="Helical" evidence="6">
    <location>
        <begin position="118"/>
        <end position="138"/>
    </location>
</feature>
<keyword evidence="2" id="KW-1003">Cell membrane</keyword>
<feature type="transmembrane region" description="Helical" evidence="6">
    <location>
        <begin position="380"/>
        <end position="399"/>
    </location>
</feature>
<dbReference type="InterPro" id="IPR011701">
    <property type="entry name" value="MFS"/>
</dbReference>
<dbReference type="PANTHER" id="PTHR43124">
    <property type="entry name" value="PURINE EFFLUX PUMP PBUE"/>
    <property type="match status" value="1"/>
</dbReference>
<dbReference type="CDD" id="cd06174">
    <property type="entry name" value="MFS"/>
    <property type="match status" value="1"/>
</dbReference>
<evidence type="ECO:0000256" key="5">
    <source>
        <dbReference type="ARBA" id="ARBA00023136"/>
    </source>
</evidence>
<dbReference type="Proteomes" id="UP001237448">
    <property type="component" value="Unassembled WGS sequence"/>
</dbReference>
<dbReference type="EMBL" id="JAUSVK010000001">
    <property type="protein sequence ID" value="MDQ0393538.1"/>
    <property type="molecule type" value="Genomic_DNA"/>
</dbReference>
<name>A0ABU0FG03_9HYPH</name>
<keyword evidence="3 6" id="KW-0812">Transmembrane</keyword>
<feature type="transmembrane region" description="Helical" evidence="6">
    <location>
        <begin position="59"/>
        <end position="82"/>
    </location>
</feature>
<accession>A0ABU0FG03</accession>
<evidence type="ECO:0000313" key="8">
    <source>
        <dbReference type="EMBL" id="MDQ0393538.1"/>
    </source>
</evidence>
<feature type="transmembrane region" description="Helical" evidence="6">
    <location>
        <begin position="150"/>
        <end position="170"/>
    </location>
</feature>
<dbReference type="PROSITE" id="PS50850">
    <property type="entry name" value="MFS"/>
    <property type="match status" value="1"/>
</dbReference>
<feature type="transmembrane region" description="Helical" evidence="6">
    <location>
        <begin position="176"/>
        <end position="196"/>
    </location>
</feature>
<gene>
    <name evidence="8" type="ORF">J3R73_003330</name>
</gene>
<sequence length="403" mass="42492">MTEATDTSTATPMFEHTDTDWQSVGILWGIGIGAAMQFAKFSAAFTELQSHYDVDATQIGLALSIVGFVGLVLGVSAGVLAGRTGYRRVLVGCLIVGASLSLLQSFLPPFPVLLFSRFAEGVSHLGIVVAAPTMMAFVSARRHRSITMAIWGTFFGVAFGLMGWIGPLVIKHSGLPSLFVGHAAFMAIFALCALRLPATKQAAMRSVEQATFGHFFKENLAVYRNPRTVLPGAIFLFHTSMYIALLTFVPRLTTHPDVTSLLLVALPLASTGGTFLAGIIAQYLMSPQTLVVIAYMVVAGLSVAVATTVSSDYVFVCAAMSLLLFSGLVQGATFATIPHVTRSPDEQAQANGAIAQLGNLGSTLGPPVFAMALGKYGSTGIIGLTFFLCLGGVAVGWMAQKLR</sequence>
<feature type="transmembrane region" description="Helical" evidence="6">
    <location>
        <begin position="290"/>
        <end position="307"/>
    </location>
</feature>
<reference evidence="8 9" key="1">
    <citation type="submission" date="2023-07" db="EMBL/GenBank/DDBJ databases">
        <title>Genomic Encyclopedia of Type Strains, Phase IV (KMG-IV): sequencing the most valuable type-strain genomes for metagenomic binning, comparative biology and taxonomic classification.</title>
        <authorList>
            <person name="Goeker M."/>
        </authorList>
    </citation>
    <scope>NUCLEOTIDE SEQUENCE [LARGE SCALE GENOMIC DNA]</scope>
    <source>
        <strain evidence="8 9">DSM 5896</strain>
    </source>
</reference>
<evidence type="ECO:0000256" key="4">
    <source>
        <dbReference type="ARBA" id="ARBA00022989"/>
    </source>
</evidence>
<proteinExistence type="predicted"/>
<dbReference type="Pfam" id="PF07690">
    <property type="entry name" value="MFS_1"/>
    <property type="match status" value="1"/>
</dbReference>
<evidence type="ECO:0000313" key="9">
    <source>
        <dbReference type="Proteomes" id="UP001237448"/>
    </source>
</evidence>
<dbReference type="Gene3D" id="1.20.1250.20">
    <property type="entry name" value="MFS general substrate transporter like domains"/>
    <property type="match status" value="1"/>
</dbReference>
<dbReference type="InterPro" id="IPR020846">
    <property type="entry name" value="MFS_dom"/>
</dbReference>
<dbReference type="InterPro" id="IPR050189">
    <property type="entry name" value="MFS_Efflux_Transporters"/>
</dbReference>
<evidence type="ECO:0000256" key="1">
    <source>
        <dbReference type="ARBA" id="ARBA00004651"/>
    </source>
</evidence>
<dbReference type="InterPro" id="IPR036259">
    <property type="entry name" value="MFS_trans_sf"/>
</dbReference>
<feature type="domain" description="Major facilitator superfamily (MFS) profile" evidence="7">
    <location>
        <begin position="1"/>
        <end position="403"/>
    </location>
</feature>
<feature type="transmembrane region" description="Helical" evidence="6">
    <location>
        <begin position="21"/>
        <end position="39"/>
    </location>
</feature>
<feature type="transmembrane region" description="Helical" evidence="6">
    <location>
        <begin position="313"/>
        <end position="337"/>
    </location>
</feature>